<evidence type="ECO:0000313" key="3">
    <source>
        <dbReference type="Proteomes" id="UP000664203"/>
    </source>
</evidence>
<evidence type="ECO:0000256" key="1">
    <source>
        <dbReference type="SAM" id="SignalP"/>
    </source>
</evidence>
<feature type="signal peptide" evidence="1">
    <location>
        <begin position="1"/>
        <end position="20"/>
    </location>
</feature>
<dbReference type="EMBL" id="CAJPDR010000084">
    <property type="protein sequence ID" value="CAF9915605.1"/>
    <property type="molecule type" value="Genomic_DNA"/>
</dbReference>
<protein>
    <submittedName>
        <fullName evidence="2">Uncharacterized protein</fullName>
    </submittedName>
</protein>
<dbReference type="Proteomes" id="UP000664203">
    <property type="component" value="Unassembled WGS sequence"/>
</dbReference>
<keyword evidence="3" id="KW-1185">Reference proteome</keyword>
<comment type="caution">
    <text evidence="2">The sequence shown here is derived from an EMBL/GenBank/DDBJ whole genome shotgun (WGS) entry which is preliminary data.</text>
</comment>
<dbReference type="OrthoDB" id="5362396at2759"/>
<organism evidence="2 3">
    <name type="scientific">Alectoria fallacina</name>
    <dbReference type="NCBI Taxonomy" id="1903189"/>
    <lineage>
        <taxon>Eukaryota</taxon>
        <taxon>Fungi</taxon>
        <taxon>Dikarya</taxon>
        <taxon>Ascomycota</taxon>
        <taxon>Pezizomycotina</taxon>
        <taxon>Lecanoromycetes</taxon>
        <taxon>OSLEUM clade</taxon>
        <taxon>Lecanoromycetidae</taxon>
        <taxon>Lecanorales</taxon>
        <taxon>Lecanorineae</taxon>
        <taxon>Parmeliaceae</taxon>
        <taxon>Alectoria</taxon>
    </lineage>
</organism>
<sequence length="194" mass="21657">MLDIFLSCLAFAFFALPCIASPSDLRAPRVFNSTLDFKTTFPSGTSVVNITNILEDLVGCFHQAPPQEPQLSRTNFVDCFNAEKKIAARDTHKPIHFRRNIDSTFILPSSFTYRTCVIFLDMTSADAEDYFYVGQIRDVAIDTARRCTALPQALGGKGMVGPKRLMEVLVLGRRWPWGNEDRDTVLLDGDDAVA</sequence>
<proteinExistence type="predicted"/>
<feature type="chain" id="PRO_5034788254" evidence="1">
    <location>
        <begin position="21"/>
        <end position="194"/>
    </location>
</feature>
<dbReference type="AlphaFoldDB" id="A0A8H3IH86"/>
<gene>
    <name evidence="2" type="ORF">ALECFALPRED_010256</name>
</gene>
<accession>A0A8H3IH86</accession>
<keyword evidence="1" id="KW-0732">Signal</keyword>
<reference evidence="2" key="1">
    <citation type="submission" date="2021-03" db="EMBL/GenBank/DDBJ databases">
        <authorList>
            <person name="Tagirdzhanova G."/>
        </authorList>
    </citation>
    <scope>NUCLEOTIDE SEQUENCE</scope>
</reference>
<evidence type="ECO:0000313" key="2">
    <source>
        <dbReference type="EMBL" id="CAF9915605.1"/>
    </source>
</evidence>
<name>A0A8H3IH86_9LECA</name>